<dbReference type="Proteomes" id="UP000186096">
    <property type="component" value="Unassembled WGS sequence"/>
</dbReference>
<dbReference type="GO" id="GO:0046872">
    <property type="term" value="F:metal ion binding"/>
    <property type="evidence" value="ECO:0007669"/>
    <property type="project" value="UniProtKB-UniRule"/>
</dbReference>
<evidence type="ECO:0000256" key="6">
    <source>
        <dbReference type="ARBA" id="ARBA00022692"/>
    </source>
</evidence>
<gene>
    <name evidence="13" type="ORF">SAMN05421833_14510</name>
</gene>
<keyword evidence="7 12" id="KW-0479">Metal-binding</keyword>
<dbReference type="AlphaFoldDB" id="A0A1N7HDR5"/>
<feature type="transmembrane region" description="Helical" evidence="12">
    <location>
        <begin position="375"/>
        <end position="394"/>
    </location>
</feature>
<dbReference type="GO" id="GO:0016682">
    <property type="term" value="F:oxidoreductase activity, acting on diphenols and related substances as donors, oxygen as acceptor"/>
    <property type="evidence" value="ECO:0007669"/>
    <property type="project" value="TreeGrafter"/>
</dbReference>
<comment type="subcellular location">
    <subcellularLocation>
        <location evidence="1">Cell membrane</location>
        <topology evidence="1">Multi-pass membrane protein</topology>
    </subcellularLocation>
</comment>
<feature type="transmembrane region" description="Helical" evidence="12">
    <location>
        <begin position="326"/>
        <end position="345"/>
    </location>
</feature>
<evidence type="ECO:0000256" key="1">
    <source>
        <dbReference type="ARBA" id="ARBA00004651"/>
    </source>
</evidence>
<comment type="similarity">
    <text evidence="2 12">Belongs to the cytochrome ubiquinol oxidase subunit 1 family.</text>
</comment>
<keyword evidence="6 12" id="KW-0812">Transmembrane</keyword>
<feature type="transmembrane region" description="Helical" evidence="12">
    <location>
        <begin position="294"/>
        <end position="314"/>
    </location>
</feature>
<keyword evidence="10 12" id="KW-0408">Iron</keyword>
<accession>A0A1N7HDR5</accession>
<dbReference type="GO" id="GO:0020037">
    <property type="term" value="F:heme binding"/>
    <property type="evidence" value="ECO:0007669"/>
    <property type="project" value="TreeGrafter"/>
</dbReference>
<evidence type="ECO:0000256" key="5">
    <source>
        <dbReference type="ARBA" id="ARBA00022617"/>
    </source>
</evidence>
<protein>
    <submittedName>
        <fullName evidence="13">Cytochrome d ubiquinol oxidase subunit I</fullName>
    </submittedName>
</protein>
<dbReference type="InterPro" id="IPR002585">
    <property type="entry name" value="Cyt-d_ubiquinol_oxidase_su_1"/>
</dbReference>
<dbReference type="PANTHER" id="PTHR30365:SF15">
    <property type="entry name" value="CYTOCHROME BD UBIQUINOL OXIDASE SUBUNIT 1"/>
    <property type="match status" value="1"/>
</dbReference>
<proteinExistence type="inferred from homology"/>
<evidence type="ECO:0000313" key="14">
    <source>
        <dbReference type="Proteomes" id="UP000186096"/>
    </source>
</evidence>
<feature type="transmembrane region" description="Helical" evidence="12">
    <location>
        <begin position="180"/>
        <end position="205"/>
    </location>
</feature>
<evidence type="ECO:0000256" key="8">
    <source>
        <dbReference type="ARBA" id="ARBA00022982"/>
    </source>
</evidence>
<evidence type="ECO:0000313" key="13">
    <source>
        <dbReference type="EMBL" id="SIS22881.1"/>
    </source>
</evidence>
<keyword evidence="5 12" id="KW-0349">Heme</keyword>
<evidence type="ECO:0000256" key="10">
    <source>
        <dbReference type="ARBA" id="ARBA00023004"/>
    </source>
</evidence>
<dbReference type="STRING" id="58117.SAMN05421833_14510"/>
<dbReference type="RefSeq" id="WP_076442663.1">
    <property type="nucleotide sequence ID" value="NZ_FTNI01000045.1"/>
</dbReference>
<keyword evidence="3 12" id="KW-0813">Transport</keyword>
<keyword evidence="8 12" id="KW-0249">Electron transport</keyword>
<keyword evidence="14" id="KW-1185">Reference proteome</keyword>
<dbReference type="OrthoDB" id="9807042at2"/>
<dbReference type="GO" id="GO:0070069">
    <property type="term" value="C:cytochrome complex"/>
    <property type="evidence" value="ECO:0007669"/>
    <property type="project" value="UniProtKB-UniRule"/>
</dbReference>
<dbReference type="PANTHER" id="PTHR30365">
    <property type="entry name" value="CYTOCHROME D UBIQUINOL OXIDASE"/>
    <property type="match status" value="1"/>
</dbReference>
<dbReference type="PIRSF" id="PIRSF006446">
    <property type="entry name" value="Cyt_quinol_oxidase_1"/>
    <property type="match status" value="1"/>
</dbReference>
<evidence type="ECO:0000256" key="7">
    <source>
        <dbReference type="ARBA" id="ARBA00022723"/>
    </source>
</evidence>
<feature type="transmembrane region" description="Helical" evidence="12">
    <location>
        <begin position="95"/>
        <end position="116"/>
    </location>
</feature>
<evidence type="ECO:0000256" key="3">
    <source>
        <dbReference type="ARBA" id="ARBA00022448"/>
    </source>
</evidence>
<dbReference type="Pfam" id="PF01654">
    <property type="entry name" value="Cyt_bd_oxida_I"/>
    <property type="match status" value="2"/>
</dbReference>
<reference evidence="14" key="1">
    <citation type="submission" date="2017-01" db="EMBL/GenBank/DDBJ databases">
        <authorList>
            <person name="Varghese N."/>
            <person name="Submissions S."/>
        </authorList>
    </citation>
    <scope>NUCLEOTIDE SEQUENCE [LARGE SCALE GENOMIC DNA]</scope>
    <source>
        <strain evidence="14">ATCC 12950</strain>
    </source>
</reference>
<evidence type="ECO:0000256" key="2">
    <source>
        <dbReference type="ARBA" id="ARBA00009819"/>
    </source>
</evidence>
<evidence type="ECO:0000256" key="11">
    <source>
        <dbReference type="ARBA" id="ARBA00023136"/>
    </source>
</evidence>
<feature type="transmembrane region" description="Helical" evidence="12">
    <location>
        <begin position="57"/>
        <end position="83"/>
    </location>
</feature>
<evidence type="ECO:0000256" key="9">
    <source>
        <dbReference type="ARBA" id="ARBA00022989"/>
    </source>
</evidence>
<keyword evidence="9 12" id="KW-1133">Transmembrane helix</keyword>
<dbReference type="GO" id="GO:0019646">
    <property type="term" value="P:aerobic electron transport chain"/>
    <property type="evidence" value="ECO:0007669"/>
    <property type="project" value="InterPro"/>
</dbReference>
<organism evidence="13 14">
    <name type="scientific">Microbispora rosea</name>
    <dbReference type="NCBI Taxonomy" id="58117"/>
    <lineage>
        <taxon>Bacteria</taxon>
        <taxon>Bacillati</taxon>
        <taxon>Actinomycetota</taxon>
        <taxon>Actinomycetes</taxon>
        <taxon>Streptosporangiales</taxon>
        <taxon>Streptosporangiaceae</taxon>
        <taxon>Microbispora</taxon>
    </lineage>
</organism>
<feature type="transmembrane region" description="Helical" evidence="12">
    <location>
        <begin position="16"/>
        <end position="36"/>
    </location>
</feature>
<dbReference type="EMBL" id="FTNI01000045">
    <property type="protein sequence ID" value="SIS22881.1"/>
    <property type="molecule type" value="Genomic_DNA"/>
</dbReference>
<name>A0A1N7HDR5_9ACTN</name>
<dbReference type="GO" id="GO:0005886">
    <property type="term" value="C:plasma membrane"/>
    <property type="evidence" value="ECO:0007669"/>
    <property type="project" value="UniProtKB-SubCell"/>
</dbReference>
<keyword evidence="11 12" id="KW-0472">Membrane</keyword>
<feature type="transmembrane region" description="Helical" evidence="12">
    <location>
        <begin position="217"/>
        <end position="237"/>
    </location>
</feature>
<dbReference type="GO" id="GO:0009055">
    <property type="term" value="F:electron transfer activity"/>
    <property type="evidence" value="ECO:0007669"/>
    <property type="project" value="UniProtKB-UniRule"/>
</dbReference>
<sequence>MTDETLARLQFATTAGFHWLFVMLTLGLAPLIAVMHTRHALRGTPLLERMTRFWGQIYVVNYVLGVVTGLVMEFQFGLAWSGLAEYAGNVFGAPLALETIVAFFAESTFLGMWIFGWGKLPKAVHVTLIWLVTLTAYASAYWIMVANGFLQHPVGHEVRGGVAYLTDFGAMLTNPNAINALVHAATAALMAGGVFVAGVSSYHFLKRTAEREFFRASLRLGLFVATPAAFVALYYGFVQIPTLVDTQPMKAATLQGHSDDVGSLRVEDVQAQLVQRFGAGDYRPPSWIATAFDVMQGAGYLIFLLIVVALVLLYRDWYLRFRPAAYLLLVAVPLPFVAALGGWLLREVGRQPWVVYGELTTAAARSHVGSMTASLVLFCGVFLALAVADVALIARYARRGPAATDLGGAPGDGQPERPTASLAL</sequence>
<keyword evidence="4 12" id="KW-1003">Cell membrane</keyword>
<evidence type="ECO:0000256" key="4">
    <source>
        <dbReference type="ARBA" id="ARBA00022475"/>
    </source>
</evidence>
<feature type="transmembrane region" description="Helical" evidence="12">
    <location>
        <begin position="123"/>
        <end position="144"/>
    </location>
</feature>
<evidence type="ECO:0000256" key="12">
    <source>
        <dbReference type="PIRNR" id="PIRNR006446"/>
    </source>
</evidence>